<dbReference type="Gene3D" id="3.30.70.120">
    <property type="match status" value="1"/>
</dbReference>
<organism evidence="1 5">
    <name type="scientific">Clostridium innocuum</name>
    <dbReference type="NCBI Taxonomy" id="1522"/>
    <lineage>
        <taxon>Bacteria</taxon>
        <taxon>Bacillati</taxon>
        <taxon>Bacillota</taxon>
        <taxon>Clostridia</taxon>
        <taxon>Eubacteriales</taxon>
        <taxon>Clostridiaceae</taxon>
        <taxon>Clostridium</taxon>
    </lineage>
</organism>
<evidence type="ECO:0000313" key="4">
    <source>
        <dbReference type="EMBL" id="QJA02071.1"/>
    </source>
</evidence>
<protein>
    <submittedName>
        <fullName evidence="2">Cyclic-di-AMP receptor</fullName>
    </submittedName>
</protein>
<dbReference type="InterPro" id="IPR010375">
    <property type="entry name" value="CdAMP_rec"/>
</dbReference>
<dbReference type="EMBL" id="JQIF01000078">
    <property type="protein sequence ID" value="KGJ52144.1"/>
    <property type="molecule type" value="Genomic_DNA"/>
</dbReference>
<dbReference type="Proteomes" id="UP000604383">
    <property type="component" value="Unassembled WGS sequence"/>
</dbReference>
<reference evidence="2" key="4">
    <citation type="journal article" date="2022" name="Clin. Infect. Dis.">
        <title>Association between Clostridium innocuum and antibiotic-associated diarrhea in adults and children: A cross-sectional study and comparative genomics analysis.</title>
        <authorList>
            <person name="Cherny K.E."/>
            <person name="Muscat E.B."/>
            <person name="Balaji A."/>
            <person name="Mukherjee J."/>
            <person name="Ozer E.A."/>
            <person name="Angarone M.P."/>
            <person name="Hauser A.R."/>
            <person name="Sichel J.S."/>
            <person name="Amponsah E."/>
            <person name="Kociolek L.K."/>
        </authorList>
    </citation>
    <scope>NUCLEOTIDE SEQUENCE</scope>
    <source>
        <strain evidence="2">NU1-AC-029v</strain>
    </source>
</reference>
<evidence type="ECO:0000313" key="5">
    <source>
        <dbReference type="Proteomes" id="UP000030008"/>
    </source>
</evidence>
<evidence type="ECO:0000313" key="1">
    <source>
        <dbReference type="EMBL" id="KGJ52144.1"/>
    </source>
</evidence>
<reference evidence="4 6" key="3">
    <citation type="submission" date="2020-02" db="EMBL/GenBank/DDBJ databases">
        <authorList>
            <person name="Kociolek L.K."/>
            <person name="Ozer E.A."/>
        </authorList>
    </citation>
    <scope>NUCLEOTIDE SEQUENCE [LARGE SCALE GENOMIC DNA]</scope>
    <source>
        <strain evidence="4 6">ATCC 14501</strain>
    </source>
</reference>
<reference evidence="1 5" key="1">
    <citation type="submission" date="2014-08" db="EMBL/GenBank/DDBJ databases">
        <title>Clostridium innocuum, an unnegligible vancomycin-resistant pathogen causing extra-intestinal infections.</title>
        <authorList>
            <person name="Feng Y."/>
            <person name="Chiu C.-H."/>
        </authorList>
    </citation>
    <scope>NUCLEOTIDE SEQUENCE [LARGE SCALE GENOMIC DNA]</scope>
    <source>
        <strain evidence="1 5">AN88</strain>
    </source>
</reference>
<dbReference type="EMBL" id="CP048838">
    <property type="protein sequence ID" value="QJA02071.1"/>
    <property type="molecule type" value="Genomic_DNA"/>
</dbReference>
<evidence type="ECO:0000313" key="3">
    <source>
        <dbReference type="EMBL" id="MZH56242.1"/>
    </source>
</evidence>
<dbReference type="PANTHER" id="PTHR38456">
    <property type="entry name" value="CYCLIC DI-AMP RECEPTOR A"/>
    <property type="match status" value="1"/>
</dbReference>
<name>A0A099I2E9_CLOIN</name>
<dbReference type="AlphaFoldDB" id="A0A099I2E9"/>
<keyword evidence="2" id="KW-0675">Receptor</keyword>
<reference evidence="3" key="2">
    <citation type="journal article" date="2019" name="Nat. Med.">
        <title>A library of human gut bacterial isolates paired with longitudinal multiomics data enables mechanistic microbiome research.</title>
        <authorList>
            <person name="Poyet M."/>
            <person name="Groussin M."/>
            <person name="Gibbons S.M."/>
            <person name="Avila-Pacheco J."/>
            <person name="Jiang X."/>
            <person name="Kearney S.M."/>
            <person name="Perrotta A.R."/>
            <person name="Berdy B."/>
            <person name="Zhao S."/>
            <person name="Lieberman T.D."/>
            <person name="Swanson P.K."/>
            <person name="Smith M."/>
            <person name="Roesemann S."/>
            <person name="Alexander J.E."/>
            <person name="Rich S.A."/>
            <person name="Livny J."/>
            <person name="Vlamakis H."/>
            <person name="Clish C."/>
            <person name="Bullock K."/>
            <person name="Deik A."/>
            <person name="Scott J."/>
            <person name="Pierce K.A."/>
            <person name="Xavier R.J."/>
            <person name="Alm E.J."/>
        </authorList>
    </citation>
    <scope>NUCLEOTIDE SEQUENCE</scope>
    <source>
        <strain evidence="3">BIOML-A12</strain>
    </source>
</reference>
<dbReference type="RefSeq" id="WP_002608215.1">
    <property type="nucleotide sequence ID" value="NZ_AP025565.1"/>
</dbReference>
<dbReference type="EMBL" id="JAKTMA010000003">
    <property type="protein sequence ID" value="MCR0231686.1"/>
    <property type="molecule type" value="Genomic_DNA"/>
</dbReference>
<dbReference type="Proteomes" id="UP000503330">
    <property type="component" value="Chromosome"/>
</dbReference>
<gene>
    <name evidence="1" type="ORF">CIAN88_15930</name>
    <name evidence="4" type="ORF">G4D54_06340</name>
    <name evidence="3" type="ORF">GT664_10835</name>
    <name evidence="2" type="ORF">MKC95_02775</name>
</gene>
<evidence type="ECO:0000313" key="6">
    <source>
        <dbReference type="Proteomes" id="UP000503330"/>
    </source>
</evidence>
<proteinExistence type="predicted"/>
<evidence type="ECO:0000313" key="2">
    <source>
        <dbReference type="EMBL" id="MCR0231686.1"/>
    </source>
</evidence>
<dbReference type="PANTHER" id="PTHR38456:SF1">
    <property type="entry name" value="CYCLIC DI-AMP RECEPTOR A"/>
    <property type="match status" value="1"/>
</dbReference>
<dbReference type="EMBL" id="WWTN01000016">
    <property type="protein sequence ID" value="MZH56242.1"/>
    <property type="molecule type" value="Genomic_DNA"/>
</dbReference>
<dbReference type="GeneID" id="61925139"/>
<dbReference type="Proteomes" id="UP001203972">
    <property type="component" value="Unassembled WGS sequence"/>
</dbReference>
<dbReference type="Pfam" id="PF06153">
    <property type="entry name" value="CdAMP_rec"/>
    <property type="match status" value="1"/>
</dbReference>
<accession>A0A099I2E9</accession>
<dbReference type="InterPro" id="IPR015867">
    <property type="entry name" value="N-reg_PII/ATP_PRibTrfase_C"/>
</dbReference>
<sequence length="94" mass="10529">MKLMFIIAGDEYAADISEKLKEHAFMATEVGSTGDFLQYGQTVLLLGVNEQDCDRILSILDPEADWKGTEHGFPFHEEVSIFVTDVNDYVKVNA</sequence>
<dbReference type="Proteomes" id="UP000030008">
    <property type="component" value="Unassembled WGS sequence"/>
</dbReference>